<feature type="transmembrane region" description="Helical" evidence="7">
    <location>
        <begin position="223"/>
        <end position="244"/>
    </location>
</feature>
<feature type="transmembrane region" description="Helical" evidence="7">
    <location>
        <begin position="185"/>
        <end position="203"/>
    </location>
</feature>
<feature type="transmembrane region" description="Helical" evidence="7">
    <location>
        <begin position="256"/>
        <end position="273"/>
    </location>
</feature>
<dbReference type="GO" id="GO:0005886">
    <property type="term" value="C:plasma membrane"/>
    <property type="evidence" value="ECO:0007669"/>
    <property type="project" value="UniProtKB-SubCell"/>
</dbReference>
<comment type="subcellular location">
    <subcellularLocation>
        <location evidence="1">Cell membrane</location>
        <topology evidence="1">Multi-pass membrane protein</topology>
    </subcellularLocation>
</comment>
<feature type="transmembrane region" description="Helical" evidence="7">
    <location>
        <begin position="97"/>
        <end position="118"/>
    </location>
</feature>
<sequence>MNYNKNMLPYLSATTTSIIFGLSFLFSKRALNVASPFSLLSFRFLTAFVIMTLLVTFKVIKVNYKNKPVKNLFFLALMEPVIYFIFETYGIKYSSSSFAGIMIALIPIIVTILASYFLKEKFSSLQLFFIILSVSGVAYIAFMNSTNSGSTGIIGIVLLIITVMAAAVFNIMSRKLSSSFTPMEITYFMMGTAALFFNIFSLGEHMIYGTFSSYLLPFKSKDFIISIFYLGILSSVIAFFLVNFTLSKIEASKSAVFANLSTIVSIAAGVIILHEEFKYYHIIGSIMILIGVWGTSRFSFKDEIVAKEIEGV</sequence>
<evidence type="ECO:0000256" key="1">
    <source>
        <dbReference type="ARBA" id="ARBA00004651"/>
    </source>
</evidence>
<dbReference type="InterPro" id="IPR000620">
    <property type="entry name" value="EamA_dom"/>
</dbReference>
<evidence type="ECO:0000256" key="5">
    <source>
        <dbReference type="ARBA" id="ARBA00022989"/>
    </source>
</evidence>
<dbReference type="RefSeq" id="WP_211142121.1">
    <property type="nucleotide sequence ID" value="NZ_JAEEGB010000007.1"/>
</dbReference>
<evidence type="ECO:0000256" key="2">
    <source>
        <dbReference type="ARBA" id="ARBA00007362"/>
    </source>
</evidence>
<comment type="similarity">
    <text evidence="2">Belongs to the EamA transporter family.</text>
</comment>
<dbReference type="InterPro" id="IPR037185">
    <property type="entry name" value="EmrE-like"/>
</dbReference>
<dbReference type="InterPro" id="IPR050638">
    <property type="entry name" value="AA-Vitamin_Transporters"/>
</dbReference>
<dbReference type="EMBL" id="JAEEGB010000007">
    <property type="protein sequence ID" value="MBI6872626.1"/>
    <property type="molecule type" value="Genomic_DNA"/>
</dbReference>
<reference evidence="9" key="1">
    <citation type="submission" date="2020-12" db="EMBL/GenBank/DDBJ databases">
        <title>Clostridium thailandense sp. nov., a novel acetogenic bacterium isolated from peat land soil in Thailand.</title>
        <authorList>
            <person name="Chaikitkaew S."/>
            <person name="Birkeland N.K."/>
        </authorList>
    </citation>
    <scope>NUCLEOTIDE SEQUENCE</scope>
    <source>
        <strain evidence="9">DSM 17425</strain>
    </source>
</reference>
<gene>
    <name evidence="9" type="ORF">I6U51_07865</name>
</gene>
<evidence type="ECO:0000313" key="10">
    <source>
        <dbReference type="Proteomes" id="UP000622687"/>
    </source>
</evidence>
<organism evidence="9 10">
    <name type="scientific">Clostridium aciditolerans</name>
    <dbReference type="NCBI Taxonomy" id="339861"/>
    <lineage>
        <taxon>Bacteria</taxon>
        <taxon>Bacillati</taxon>
        <taxon>Bacillota</taxon>
        <taxon>Clostridia</taxon>
        <taxon>Eubacteriales</taxon>
        <taxon>Clostridiaceae</taxon>
        <taxon>Clostridium</taxon>
    </lineage>
</organism>
<evidence type="ECO:0000256" key="3">
    <source>
        <dbReference type="ARBA" id="ARBA00022475"/>
    </source>
</evidence>
<comment type="caution">
    <text evidence="9">The sequence shown here is derived from an EMBL/GenBank/DDBJ whole genome shotgun (WGS) entry which is preliminary data.</text>
</comment>
<feature type="transmembrane region" description="Helical" evidence="7">
    <location>
        <begin position="39"/>
        <end position="60"/>
    </location>
</feature>
<dbReference type="SUPFAM" id="SSF103481">
    <property type="entry name" value="Multidrug resistance efflux transporter EmrE"/>
    <property type="match status" value="2"/>
</dbReference>
<keyword evidence="4 7" id="KW-0812">Transmembrane</keyword>
<dbReference type="Pfam" id="PF00892">
    <property type="entry name" value="EamA"/>
    <property type="match status" value="2"/>
</dbReference>
<dbReference type="PANTHER" id="PTHR32322:SF18">
    <property type="entry name" value="S-ADENOSYLMETHIONINE_S-ADENOSYLHOMOCYSTEINE TRANSPORTER"/>
    <property type="match status" value="1"/>
</dbReference>
<name>A0A934M623_9CLOT</name>
<evidence type="ECO:0000256" key="4">
    <source>
        <dbReference type="ARBA" id="ARBA00022692"/>
    </source>
</evidence>
<feature type="domain" description="EamA" evidence="8">
    <location>
        <begin position="154"/>
        <end position="296"/>
    </location>
</feature>
<dbReference type="Proteomes" id="UP000622687">
    <property type="component" value="Unassembled WGS sequence"/>
</dbReference>
<feature type="transmembrane region" description="Helical" evidence="7">
    <location>
        <begin position="154"/>
        <end position="173"/>
    </location>
</feature>
<feature type="domain" description="EamA" evidence="8">
    <location>
        <begin position="10"/>
        <end position="141"/>
    </location>
</feature>
<feature type="transmembrane region" description="Helical" evidence="7">
    <location>
        <begin position="125"/>
        <end position="142"/>
    </location>
</feature>
<feature type="transmembrane region" description="Helical" evidence="7">
    <location>
        <begin position="279"/>
        <end position="300"/>
    </location>
</feature>
<evidence type="ECO:0000256" key="6">
    <source>
        <dbReference type="ARBA" id="ARBA00023136"/>
    </source>
</evidence>
<dbReference type="AlphaFoldDB" id="A0A934M623"/>
<keyword evidence="6 7" id="KW-0472">Membrane</keyword>
<keyword evidence="5 7" id="KW-1133">Transmembrane helix</keyword>
<feature type="transmembrane region" description="Helical" evidence="7">
    <location>
        <begin position="7"/>
        <end position="27"/>
    </location>
</feature>
<accession>A0A934M623</accession>
<evidence type="ECO:0000256" key="7">
    <source>
        <dbReference type="SAM" id="Phobius"/>
    </source>
</evidence>
<protein>
    <submittedName>
        <fullName evidence="9">DMT family transporter</fullName>
    </submittedName>
</protein>
<evidence type="ECO:0000313" key="9">
    <source>
        <dbReference type="EMBL" id="MBI6872626.1"/>
    </source>
</evidence>
<proteinExistence type="inferred from homology"/>
<keyword evidence="3" id="KW-1003">Cell membrane</keyword>
<dbReference type="PANTHER" id="PTHR32322">
    <property type="entry name" value="INNER MEMBRANE TRANSPORTER"/>
    <property type="match status" value="1"/>
</dbReference>
<feature type="transmembrane region" description="Helical" evidence="7">
    <location>
        <begin position="72"/>
        <end position="91"/>
    </location>
</feature>
<evidence type="ECO:0000259" key="8">
    <source>
        <dbReference type="Pfam" id="PF00892"/>
    </source>
</evidence>
<keyword evidence="10" id="KW-1185">Reference proteome</keyword>